<dbReference type="PANTHER" id="PTHR33246">
    <property type="entry name" value="CCHC-TYPE DOMAIN-CONTAINING PROTEIN"/>
    <property type="match status" value="1"/>
</dbReference>
<feature type="compositionally biased region" description="Acidic residues" evidence="1">
    <location>
        <begin position="19"/>
        <end position="37"/>
    </location>
</feature>
<evidence type="ECO:0008006" key="4">
    <source>
        <dbReference type="Google" id="ProtNLM"/>
    </source>
</evidence>
<protein>
    <recommendedName>
        <fullName evidence="4">Myb/SANT-like domain-containing protein</fullName>
    </recommendedName>
</protein>
<accession>A0ABD3F146</accession>
<keyword evidence="3" id="KW-1185">Reference proteome</keyword>
<dbReference type="PANTHER" id="PTHR33246:SF51">
    <property type="entry name" value="MYB_SANT-LIKE DOMAIN-CONTAINING PROTEIN"/>
    <property type="match status" value="1"/>
</dbReference>
<evidence type="ECO:0000313" key="2">
    <source>
        <dbReference type="EMBL" id="KAL3660527.1"/>
    </source>
</evidence>
<gene>
    <name evidence="2" type="ORF">V7S43_014671</name>
</gene>
<reference evidence="2 3" key="1">
    <citation type="submission" date="2024-09" db="EMBL/GenBank/DDBJ databases">
        <title>Genome sequencing and assembly of Phytophthora oleae, isolate VK10A, causative agent of rot of olive drupes.</title>
        <authorList>
            <person name="Conti Taguali S."/>
            <person name="Riolo M."/>
            <person name="La Spada F."/>
            <person name="Cacciola S.O."/>
            <person name="Dionisio G."/>
        </authorList>
    </citation>
    <scope>NUCLEOTIDE SEQUENCE [LARGE SCALE GENOMIC DNA]</scope>
    <source>
        <strain evidence="2 3">VK10A</strain>
    </source>
</reference>
<sequence>MENFSALYPQHQHTSMALPDEDENPGGETIGEEDVGDDVGASNADLSFEDYRIIVTWMEDTDNFNAIHGVGGKTSVGGKPKVKKVDAFKALAKHLTRTTTNTPIKGLSGRNMQQRWRTYLQKFKKTLKRSHTETGLGLTERELQKGMSIPEKLDRLCPHFVRMKALFGEKANVTLVQS</sequence>
<organism evidence="2 3">
    <name type="scientific">Phytophthora oleae</name>
    <dbReference type="NCBI Taxonomy" id="2107226"/>
    <lineage>
        <taxon>Eukaryota</taxon>
        <taxon>Sar</taxon>
        <taxon>Stramenopiles</taxon>
        <taxon>Oomycota</taxon>
        <taxon>Peronosporomycetes</taxon>
        <taxon>Peronosporales</taxon>
        <taxon>Peronosporaceae</taxon>
        <taxon>Phytophthora</taxon>
    </lineage>
</organism>
<name>A0ABD3F146_9STRA</name>
<dbReference type="EMBL" id="JBIMZQ010000041">
    <property type="protein sequence ID" value="KAL3660527.1"/>
    <property type="molecule type" value="Genomic_DNA"/>
</dbReference>
<dbReference type="Proteomes" id="UP001632037">
    <property type="component" value="Unassembled WGS sequence"/>
</dbReference>
<dbReference type="AlphaFoldDB" id="A0ABD3F146"/>
<proteinExistence type="predicted"/>
<feature type="region of interest" description="Disordered" evidence="1">
    <location>
        <begin position="1"/>
        <end position="41"/>
    </location>
</feature>
<comment type="caution">
    <text evidence="2">The sequence shown here is derived from an EMBL/GenBank/DDBJ whole genome shotgun (WGS) entry which is preliminary data.</text>
</comment>
<evidence type="ECO:0000313" key="3">
    <source>
        <dbReference type="Proteomes" id="UP001632037"/>
    </source>
</evidence>
<evidence type="ECO:0000256" key="1">
    <source>
        <dbReference type="SAM" id="MobiDB-lite"/>
    </source>
</evidence>